<dbReference type="RefSeq" id="WP_327605662.1">
    <property type="nucleotide sequence ID" value="NZ_JARZFX010000001.1"/>
</dbReference>
<reference evidence="1 2" key="1">
    <citation type="journal article" date="2024" name="Int. J. Syst. Evol. Microbiol.">
        <title>Virgibacillus tibetensis sp. nov., isolated from salt lake on the Tibetan Plateau of China.</title>
        <authorList>
            <person name="Phurbu D."/>
            <person name="Liu Z.-X."/>
            <person name="Wang R."/>
            <person name="Zheng Y.-Y."/>
            <person name="Liu H.-C."/>
            <person name="Zhou Y.-G."/>
            <person name="Yu Y.-J."/>
            <person name="Li A.-H."/>
        </authorList>
    </citation>
    <scope>NUCLEOTIDE SEQUENCE [LARGE SCALE GENOMIC DNA]</scope>
    <source>
        <strain evidence="1 2">C22-A2</strain>
    </source>
</reference>
<evidence type="ECO:0000313" key="1">
    <source>
        <dbReference type="EMBL" id="MEC5422089.1"/>
    </source>
</evidence>
<accession>A0ABU6KC96</accession>
<organism evidence="1 2">
    <name type="scientific">Virgibacillus tibetensis</name>
    <dbReference type="NCBI Taxonomy" id="3042313"/>
    <lineage>
        <taxon>Bacteria</taxon>
        <taxon>Bacillati</taxon>
        <taxon>Bacillota</taxon>
        <taxon>Bacilli</taxon>
        <taxon>Bacillales</taxon>
        <taxon>Bacillaceae</taxon>
        <taxon>Virgibacillus</taxon>
    </lineage>
</organism>
<keyword evidence="2" id="KW-1185">Reference proteome</keyword>
<evidence type="ECO:0000313" key="2">
    <source>
        <dbReference type="Proteomes" id="UP001335737"/>
    </source>
</evidence>
<name>A0ABU6KC96_9BACI</name>
<dbReference type="EMBL" id="JARZFX010000001">
    <property type="protein sequence ID" value="MEC5422089.1"/>
    <property type="molecule type" value="Genomic_DNA"/>
</dbReference>
<protein>
    <submittedName>
        <fullName evidence="1">Uncharacterized protein</fullName>
    </submittedName>
</protein>
<dbReference type="Proteomes" id="UP001335737">
    <property type="component" value="Unassembled WGS sequence"/>
</dbReference>
<sequence>MFDDIEQTATFIRDAIRDIPKQFDYNGKAQSKLDKERQDIMHYMEFCNLNASDGCKAYKDFQRVSKERRKHKNENELLAEINNIFIKLKPHINELDQAIGSLRKVKTNQNNRTYKCKVRNDLQDKFEGAGK</sequence>
<comment type="caution">
    <text evidence="1">The sequence shown here is derived from an EMBL/GenBank/DDBJ whole genome shotgun (WGS) entry which is preliminary data.</text>
</comment>
<gene>
    <name evidence="1" type="ORF">QGM71_01100</name>
</gene>
<proteinExistence type="predicted"/>